<dbReference type="AlphaFoldDB" id="A0A6N2VU91"/>
<gene>
    <name evidence="6" type="primary">rbsD</name>
    <name evidence="6" type="ORF">BGLFYP119_00186</name>
</gene>
<keyword evidence="3" id="KW-0963">Cytoplasm</keyword>
<dbReference type="GO" id="GO:0016872">
    <property type="term" value="F:intramolecular lyase activity"/>
    <property type="evidence" value="ECO:0007669"/>
    <property type="project" value="InterPro"/>
</dbReference>
<dbReference type="Gene3D" id="3.40.1650.10">
    <property type="entry name" value="RbsD-like domain"/>
    <property type="match status" value="1"/>
</dbReference>
<accession>A0A6N2VU91</accession>
<keyword evidence="4 6" id="KW-0413">Isomerase</keyword>
<dbReference type="InterPro" id="IPR023064">
    <property type="entry name" value="D-ribose_pyranase"/>
</dbReference>
<name>A0A6N2VU91_9FIRM</name>
<dbReference type="EMBL" id="CACRST010000028">
    <property type="protein sequence ID" value="VYT32141.1"/>
    <property type="molecule type" value="Genomic_DNA"/>
</dbReference>
<dbReference type="GO" id="GO:0019303">
    <property type="term" value="P:D-ribose catabolic process"/>
    <property type="evidence" value="ECO:0007669"/>
    <property type="project" value="TreeGrafter"/>
</dbReference>
<comment type="catalytic activity">
    <reaction evidence="1">
        <text>beta-D-ribopyranose = beta-D-ribofuranose</text>
        <dbReference type="Rhea" id="RHEA:25432"/>
        <dbReference type="ChEBI" id="CHEBI:27476"/>
        <dbReference type="ChEBI" id="CHEBI:47002"/>
        <dbReference type="EC" id="5.4.99.62"/>
    </reaction>
</comment>
<evidence type="ECO:0000313" key="6">
    <source>
        <dbReference type="EMBL" id="VYT32141.1"/>
    </source>
</evidence>
<dbReference type="GO" id="GO:0005829">
    <property type="term" value="C:cytosol"/>
    <property type="evidence" value="ECO:0007669"/>
    <property type="project" value="TreeGrafter"/>
</dbReference>
<evidence type="ECO:0000256" key="4">
    <source>
        <dbReference type="ARBA" id="ARBA00023235"/>
    </source>
</evidence>
<dbReference type="Pfam" id="PF05025">
    <property type="entry name" value="RbsD_FucU"/>
    <property type="match status" value="1"/>
</dbReference>
<dbReference type="GO" id="GO:0048029">
    <property type="term" value="F:monosaccharide binding"/>
    <property type="evidence" value="ECO:0007669"/>
    <property type="project" value="InterPro"/>
</dbReference>
<protein>
    <recommendedName>
        <fullName evidence="2">D-ribose pyranase</fullName>
        <ecNumber evidence="2">5.4.99.62</ecNumber>
    </recommendedName>
</protein>
<sequence>MKKRGVLNQPLSSALAGLGHGDSFLLCDAGFPIPKDAERVDLALSFGIPDMKQCLSAILDEVIIQKIVIAEEMKKMNCSGYQLVETVFKEQEKEIIKQNELLERAKKVKFIVRCGEAGYYSNIILQAASGVEELKRNLDIKII</sequence>
<evidence type="ECO:0000256" key="2">
    <source>
        <dbReference type="ARBA" id="ARBA00012862"/>
    </source>
</evidence>
<proteinExistence type="predicted"/>
<keyword evidence="5" id="KW-0119">Carbohydrate metabolism</keyword>
<dbReference type="EC" id="5.4.99.62" evidence="2"/>
<dbReference type="SUPFAM" id="SSF102546">
    <property type="entry name" value="RbsD-like"/>
    <property type="match status" value="1"/>
</dbReference>
<evidence type="ECO:0000256" key="1">
    <source>
        <dbReference type="ARBA" id="ARBA00000223"/>
    </source>
</evidence>
<dbReference type="PANTHER" id="PTHR37831">
    <property type="entry name" value="D-RIBOSE PYRANASE"/>
    <property type="match status" value="1"/>
</dbReference>
<evidence type="ECO:0000256" key="3">
    <source>
        <dbReference type="ARBA" id="ARBA00022490"/>
    </source>
</evidence>
<dbReference type="InterPro" id="IPR007721">
    <property type="entry name" value="RbsD_FucU"/>
</dbReference>
<dbReference type="NCBIfam" id="NF008761">
    <property type="entry name" value="PRK11797.1"/>
    <property type="match status" value="1"/>
</dbReference>
<dbReference type="InterPro" id="IPR023750">
    <property type="entry name" value="RbsD-like_sf"/>
</dbReference>
<reference evidence="6" key="1">
    <citation type="submission" date="2019-11" db="EMBL/GenBank/DDBJ databases">
        <authorList>
            <person name="Feng L."/>
        </authorList>
    </citation>
    <scope>NUCLEOTIDE SEQUENCE</scope>
    <source>
        <strain evidence="6">BgluceraseaLFYP119</strain>
    </source>
</reference>
<dbReference type="PANTHER" id="PTHR37831:SF1">
    <property type="entry name" value="D-RIBOSE PYRANASE"/>
    <property type="match status" value="1"/>
</dbReference>
<dbReference type="GO" id="GO:0062193">
    <property type="term" value="F:D-ribose pyranase activity"/>
    <property type="evidence" value="ECO:0007669"/>
    <property type="project" value="UniProtKB-EC"/>
</dbReference>
<organism evidence="6">
    <name type="scientific">Blautia glucerasea</name>
    <dbReference type="NCBI Taxonomy" id="536633"/>
    <lineage>
        <taxon>Bacteria</taxon>
        <taxon>Bacillati</taxon>
        <taxon>Bacillota</taxon>
        <taxon>Clostridia</taxon>
        <taxon>Lachnospirales</taxon>
        <taxon>Lachnospiraceae</taxon>
        <taxon>Blautia</taxon>
    </lineage>
</organism>
<evidence type="ECO:0000256" key="5">
    <source>
        <dbReference type="ARBA" id="ARBA00023277"/>
    </source>
</evidence>